<name>A0ABP3V6Q7_9FLAO</name>
<dbReference type="EMBL" id="BAAAGF010000005">
    <property type="protein sequence ID" value="GAA0749902.1"/>
    <property type="molecule type" value="Genomic_DNA"/>
</dbReference>
<protein>
    <recommendedName>
        <fullName evidence="3">NERD domain-containing protein</fullName>
    </recommendedName>
</protein>
<proteinExistence type="predicted"/>
<evidence type="ECO:0000313" key="1">
    <source>
        <dbReference type="EMBL" id="GAA0749902.1"/>
    </source>
</evidence>
<comment type="caution">
    <text evidence="1">The sequence shown here is derived from an EMBL/GenBank/DDBJ whole genome shotgun (WGS) entry which is preliminary data.</text>
</comment>
<evidence type="ECO:0000313" key="2">
    <source>
        <dbReference type="Proteomes" id="UP001500736"/>
    </source>
</evidence>
<evidence type="ECO:0008006" key="3">
    <source>
        <dbReference type="Google" id="ProtNLM"/>
    </source>
</evidence>
<gene>
    <name evidence="1" type="ORF">GCM10009431_30020</name>
</gene>
<keyword evidence="2" id="KW-1185">Reference proteome</keyword>
<reference evidence="2" key="1">
    <citation type="journal article" date="2019" name="Int. J. Syst. Evol. Microbiol.">
        <title>The Global Catalogue of Microorganisms (GCM) 10K type strain sequencing project: providing services to taxonomists for standard genome sequencing and annotation.</title>
        <authorList>
            <consortium name="The Broad Institute Genomics Platform"/>
            <consortium name="The Broad Institute Genome Sequencing Center for Infectious Disease"/>
            <person name="Wu L."/>
            <person name="Ma J."/>
        </authorList>
    </citation>
    <scope>NUCLEOTIDE SEQUENCE [LARGE SCALE GENOMIC DNA]</scope>
    <source>
        <strain evidence="2">JCM 15976</strain>
    </source>
</reference>
<dbReference type="Proteomes" id="UP001500736">
    <property type="component" value="Unassembled WGS sequence"/>
</dbReference>
<organism evidence="1 2">
    <name type="scientific">Gaetbulibacter jejuensis</name>
    <dbReference type="NCBI Taxonomy" id="584607"/>
    <lineage>
        <taxon>Bacteria</taxon>
        <taxon>Pseudomonadati</taxon>
        <taxon>Bacteroidota</taxon>
        <taxon>Flavobacteriia</taxon>
        <taxon>Flavobacteriales</taxon>
        <taxon>Flavobacteriaceae</taxon>
        <taxon>Gaetbulibacter</taxon>
    </lineage>
</organism>
<accession>A0ABP3V6Q7</accession>
<dbReference type="RefSeq" id="WP_343799611.1">
    <property type="nucleotide sequence ID" value="NZ_BAAAGF010000005.1"/>
</dbReference>
<sequence length="428" mass="50137">MSKIKKKFYHHFWHNPSCQNLFLLSKEELLETKTFGTGKNTFTFSTNRIIISNVQEGNDDVMETVKSRSEIYNIDLDSSIGEKIEYFKPILEQFFDSRFKKSLDKLSNDVEKKGWKLFMKVVKILINEDSRESNIIKLLQQYGFIGKHINSFKEAESSFEKMLIPSKGNELINEKTISTFFEGIKFIKEYYVNSSYKNLYNTNQILVNTLNSEDNFTSRVELFGKLYDAKILEPSADDAFMECTHCDPLTYRGVFQLRLNPKKLKSLKCPVCAKELTYFVPYELHEDIYSIVREKDGLLLNALCNKLDTHKIKYQLNPTFLKNIEIDCLFKTEESIFIVEAKMYKINTSKAKLKSKIRKHFGKLVKDITRLIELEQFKNQPIKPILLLNIPDKELLTEVNHELKTKNRDAISRQVNIINLSLLKFKEE</sequence>